<dbReference type="Gene3D" id="3.40.50.2000">
    <property type="entry name" value="Glycogen Phosphorylase B"/>
    <property type="match status" value="2"/>
</dbReference>
<name>Q0FYM6_9HYPH</name>
<comment type="caution">
    <text evidence="1">The sequence shown here is derived from an EMBL/GenBank/DDBJ whole genome shotgun (WGS) entry which is preliminary data.</text>
</comment>
<dbReference type="STRING" id="217511.GCA_001463845_03519"/>
<evidence type="ECO:0000313" key="1">
    <source>
        <dbReference type="EMBL" id="EAU39969.1"/>
    </source>
</evidence>
<accession>Q0FYM6</accession>
<proteinExistence type="predicted"/>
<sequence length="487" mass="55955">MNQDSNLSKTAKKIISSDIEAVCEFFWALERDLDLAGWKVDCVYPWILVRMELFLELTTRMNIVTYPHHLHRLRLQEKRRRKTEYTERGKKEFKRLVSPFILDTFLNKKPYAIWAAGRTSHGVEPISASILNVVRGKAIYFDRTMDADLKGAFSVDALKYYFTKEFRQKYDVMLGNHHIARCVTISERIKNSFDIDDIDIQEKICTIIKRFKILKYGFSKIFEKQRTEVFFVVNSYNATTMAAIAAARECKCRIVELQHGLFSRFQLGYSWPGQNSSIPYFPDEIWCFGRYWPDSTPLPPGVKTQTIGFPMSGSIRKLDPKYAQDKKRVLTISQGTIGHQLFQWTTELAAIRPDINFLFRCHPTENSEPYHTLARRYDFRNFEFSGCSSIYDDFACADIIFGVYSTALIEGLNFGLPVVAAKLPGIEHLRPAIEAGDVVAYEDATSMARELDLVRRHALRYEYVAPPAGVACLRTLIEGVRSASRAG</sequence>
<gene>
    <name evidence="1" type="ORF">FP2506_01970</name>
</gene>
<reference evidence="1 2" key="1">
    <citation type="journal article" date="2010" name="J. Bacteriol.">
        <title>Genome sequence of Fulvimarina pelagi HTCC2506T, a Mn(II)-oxidizing alphaproteobacterium possessing an aerobic anoxygenic photosynthetic gene cluster and Xanthorhodopsin.</title>
        <authorList>
            <person name="Kang I."/>
            <person name="Oh H.M."/>
            <person name="Lim S.I."/>
            <person name="Ferriera S."/>
            <person name="Giovannoni S.J."/>
            <person name="Cho J.C."/>
        </authorList>
    </citation>
    <scope>NUCLEOTIDE SEQUENCE [LARGE SCALE GENOMIC DNA]</scope>
    <source>
        <strain evidence="1 2">HTCC2506</strain>
    </source>
</reference>
<dbReference type="Proteomes" id="UP000004310">
    <property type="component" value="Unassembled WGS sequence"/>
</dbReference>
<keyword evidence="2" id="KW-1185">Reference proteome</keyword>
<organism evidence="1 2">
    <name type="scientific">Fulvimarina pelagi HTCC2506</name>
    <dbReference type="NCBI Taxonomy" id="314231"/>
    <lineage>
        <taxon>Bacteria</taxon>
        <taxon>Pseudomonadati</taxon>
        <taxon>Pseudomonadota</taxon>
        <taxon>Alphaproteobacteria</taxon>
        <taxon>Hyphomicrobiales</taxon>
        <taxon>Aurantimonadaceae</taxon>
        <taxon>Fulvimarina</taxon>
    </lineage>
</organism>
<dbReference type="SUPFAM" id="SSF53756">
    <property type="entry name" value="UDP-Glycosyltransferase/glycogen phosphorylase"/>
    <property type="match status" value="1"/>
</dbReference>
<dbReference type="EMBL" id="AATP01000010">
    <property type="protein sequence ID" value="EAU39969.1"/>
    <property type="molecule type" value="Genomic_DNA"/>
</dbReference>
<dbReference type="RefSeq" id="WP_007065542.1">
    <property type="nucleotide sequence ID" value="NZ_DS022272.1"/>
</dbReference>
<dbReference type="HOGENOM" id="CLU_043934_0_0_5"/>
<protein>
    <submittedName>
        <fullName evidence="1">Uncharacterized protein</fullName>
    </submittedName>
</protein>
<evidence type="ECO:0000313" key="2">
    <source>
        <dbReference type="Proteomes" id="UP000004310"/>
    </source>
</evidence>
<dbReference type="AlphaFoldDB" id="Q0FYM6"/>
<dbReference type="eggNOG" id="COG1887">
    <property type="taxonomic scope" value="Bacteria"/>
</dbReference>